<organism evidence="2 3">
    <name type="scientific">Edaphobacter aggregans</name>
    <dbReference type="NCBI Taxonomy" id="570835"/>
    <lineage>
        <taxon>Bacteria</taxon>
        <taxon>Pseudomonadati</taxon>
        <taxon>Acidobacteriota</taxon>
        <taxon>Terriglobia</taxon>
        <taxon>Terriglobales</taxon>
        <taxon>Acidobacteriaceae</taxon>
        <taxon>Edaphobacter</taxon>
    </lineage>
</organism>
<dbReference type="Proteomes" id="UP000269669">
    <property type="component" value="Unassembled WGS sequence"/>
</dbReference>
<comment type="caution">
    <text evidence="2">The sequence shown here is derived from an EMBL/GenBank/DDBJ whole genome shotgun (WGS) entry which is preliminary data.</text>
</comment>
<gene>
    <name evidence="2" type="ORF">EDE15_4215</name>
</gene>
<keyword evidence="3" id="KW-1185">Reference proteome</keyword>
<dbReference type="AlphaFoldDB" id="A0A428MP40"/>
<name>A0A428MP40_9BACT</name>
<sequence length="165" mass="18088">MELRQESPKPRNIPLLAGLTALATLVLVGVLFLAYRLHTHRSPDEVAQQDSSLSPISETVDLSTAAATRGSSNEQAFATLPARTVKVTLILPALSETGSYLVTVSRTRQPDQKEPFSEGTALQKGQQTLLETTLHLEHLNPGAYYLSTTHESDETVYYYPLKIVP</sequence>
<keyword evidence="1" id="KW-0472">Membrane</keyword>
<proteinExistence type="predicted"/>
<reference evidence="2 3" key="1">
    <citation type="submission" date="2018-12" db="EMBL/GenBank/DDBJ databases">
        <title>Sequencing of bacterial isolates from soil warming experiment in Harvard Forest, Massachusetts, USA.</title>
        <authorList>
            <person name="Deangelis K."/>
        </authorList>
    </citation>
    <scope>NUCLEOTIDE SEQUENCE [LARGE SCALE GENOMIC DNA]</scope>
    <source>
        <strain evidence="2 3">EB153</strain>
    </source>
</reference>
<keyword evidence="1" id="KW-1133">Transmembrane helix</keyword>
<evidence type="ECO:0000256" key="1">
    <source>
        <dbReference type="SAM" id="Phobius"/>
    </source>
</evidence>
<dbReference type="EMBL" id="RSDW01000001">
    <property type="protein sequence ID" value="RSL18625.1"/>
    <property type="molecule type" value="Genomic_DNA"/>
</dbReference>
<evidence type="ECO:0000313" key="2">
    <source>
        <dbReference type="EMBL" id="RSL18625.1"/>
    </source>
</evidence>
<protein>
    <submittedName>
        <fullName evidence="2">Uncharacterized protein</fullName>
    </submittedName>
</protein>
<feature type="transmembrane region" description="Helical" evidence="1">
    <location>
        <begin position="12"/>
        <end position="35"/>
    </location>
</feature>
<keyword evidence="1" id="KW-0812">Transmembrane</keyword>
<accession>A0A428MP40</accession>
<evidence type="ECO:0000313" key="3">
    <source>
        <dbReference type="Proteomes" id="UP000269669"/>
    </source>
</evidence>